<organism evidence="1 2">
    <name type="scientific">Vararia minispora EC-137</name>
    <dbReference type="NCBI Taxonomy" id="1314806"/>
    <lineage>
        <taxon>Eukaryota</taxon>
        <taxon>Fungi</taxon>
        <taxon>Dikarya</taxon>
        <taxon>Basidiomycota</taxon>
        <taxon>Agaricomycotina</taxon>
        <taxon>Agaricomycetes</taxon>
        <taxon>Russulales</taxon>
        <taxon>Lachnocladiaceae</taxon>
        <taxon>Vararia</taxon>
    </lineage>
</organism>
<reference evidence="1" key="1">
    <citation type="submission" date="2021-02" db="EMBL/GenBank/DDBJ databases">
        <authorList>
            <consortium name="DOE Joint Genome Institute"/>
            <person name="Ahrendt S."/>
            <person name="Looney B.P."/>
            <person name="Miyauchi S."/>
            <person name="Morin E."/>
            <person name="Drula E."/>
            <person name="Courty P.E."/>
            <person name="Chicoki N."/>
            <person name="Fauchery L."/>
            <person name="Kohler A."/>
            <person name="Kuo A."/>
            <person name="Labutti K."/>
            <person name="Pangilinan J."/>
            <person name="Lipzen A."/>
            <person name="Riley R."/>
            <person name="Andreopoulos W."/>
            <person name="He G."/>
            <person name="Johnson J."/>
            <person name="Barry K.W."/>
            <person name="Grigoriev I.V."/>
            <person name="Nagy L."/>
            <person name="Hibbett D."/>
            <person name="Henrissat B."/>
            <person name="Matheny P.B."/>
            <person name="Labbe J."/>
            <person name="Martin F."/>
        </authorList>
    </citation>
    <scope>NUCLEOTIDE SEQUENCE</scope>
    <source>
        <strain evidence="1">EC-137</strain>
    </source>
</reference>
<evidence type="ECO:0000313" key="1">
    <source>
        <dbReference type="EMBL" id="KAI0032999.1"/>
    </source>
</evidence>
<evidence type="ECO:0000313" key="2">
    <source>
        <dbReference type="Proteomes" id="UP000814128"/>
    </source>
</evidence>
<reference evidence="1" key="2">
    <citation type="journal article" date="2022" name="New Phytol.">
        <title>Evolutionary transition to the ectomycorrhizal habit in the genomes of a hyperdiverse lineage of mushroom-forming fungi.</title>
        <authorList>
            <person name="Looney B."/>
            <person name="Miyauchi S."/>
            <person name="Morin E."/>
            <person name="Drula E."/>
            <person name="Courty P.E."/>
            <person name="Kohler A."/>
            <person name="Kuo A."/>
            <person name="LaButti K."/>
            <person name="Pangilinan J."/>
            <person name="Lipzen A."/>
            <person name="Riley R."/>
            <person name="Andreopoulos W."/>
            <person name="He G."/>
            <person name="Johnson J."/>
            <person name="Nolan M."/>
            <person name="Tritt A."/>
            <person name="Barry K.W."/>
            <person name="Grigoriev I.V."/>
            <person name="Nagy L.G."/>
            <person name="Hibbett D."/>
            <person name="Henrissat B."/>
            <person name="Matheny P.B."/>
            <person name="Labbe J."/>
            <person name="Martin F.M."/>
        </authorList>
    </citation>
    <scope>NUCLEOTIDE SEQUENCE</scope>
    <source>
        <strain evidence="1">EC-137</strain>
    </source>
</reference>
<protein>
    <submittedName>
        <fullName evidence="1">NAD-P-binding protein</fullName>
    </submittedName>
</protein>
<dbReference type="EMBL" id="MU273530">
    <property type="protein sequence ID" value="KAI0032999.1"/>
    <property type="molecule type" value="Genomic_DNA"/>
</dbReference>
<gene>
    <name evidence="1" type="ORF">K488DRAFT_48614</name>
</gene>
<keyword evidence="2" id="KW-1185">Reference proteome</keyword>
<proteinExistence type="predicted"/>
<sequence length="269" mass="28443">MSSWAIIGASRGIGLEYVRQLSADPTNTVFALVRDAARAEHLQPLAAAHKTVHVLAADLTDHRTLKAAADAVASRAPGGALDVLVVNGAKTGGALYFTPLTEYAGREDEVDAEYTDAFRTNVLGPLHATTAFLPLLRLGCTRKIICISSSAADLGEAQRAGSTMMAAYACTKAALNMLVLQLANTLRSERFVCVALSPGIVNTSETTAGKRFDDALRSIHRAYADWTPVAYTPGPAESVTHQLATIARLAPGDSGAFLSEKGRTVLYED</sequence>
<name>A0ACB8QML2_9AGAM</name>
<accession>A0ACB8QML2</accession>
<comment type="caution">
    <text evidence="1">The sequence shown here is derived from an EMBL/GenBank/DDBJ whole genome shotgun (WGS) entry which is preliminary data.</text>
</comment>
<dbReference type="Proteomes" id="UP000814128">
    <property type="component" value="Unassembled WGS sequence"/>
</dbReference>